<accession>A0A6N8ERS8</accession>
<sequence length="152" mass="17885">MLKKKYTKYTLLLIVVLFAVGIMWFFNSIPQNTSFNDLVLNHIKVSEIASIDILKFSRESSNVEEEIKVEDDNIGKIISDFSTIKLRKVSSVDVNPYRTYQLSIRTNQDNRFKINLYEEDYMEIYDAKKKELGSYKIISDYNVETIQTLFQK</sequence>
<organism evidence="2 3">
    <name type="scientific">Paenibacillus macerans</name>
    <name type="common">Bacillus macerans</name>
    <dbReference type="NCBI Taxonomy" id="44252"/>
    <lineage>
        <taxon>Bacteria</taxon>
        <taxon>Bacillati</taxon>
        <taxon>Bacillota</taxon>
        <taxon>Bacilli</taxon>
        <taxon>Bacillales</taxon>
        <taxon>Paenibacillaceae</taxon>
        <taxon>Paenibacillus</taxon>
    </lineage>
</organism>
<keyword evidence="1" id="KW-1133">Transmembrane helix</keyword>
<feature type="transmembrane region" description="Helical" evidence="1">
    <location>
        <begin position="9"/>
        <end position="26"/>
    </location>
</feature>
<name>A0A6N8ERS8_PAEMA</name>
<protein>
    <submittedName>
        <fullName evidence="2">Uncharacterized protein</fullName>
    </submittedName>
</protein>
<dbReference type="AlphaFoldDB" id="A0A6N8ERS8"/>
<proteinExistence type="predicted"/>
<evidence type="ECO:0000313" key="2">
    <source>
        <dbReference type="EMBL" id="MUG22345.1"/>
    </source>
</evidence>
<dbReference type="RefSeq" id="WP_155619715.1">
    <property type="nucleotide sequence ID" value="NZ_CP086393.1"/>
</dbReference>
<keyword evidence="1" id="KW-0472">Membrane</keyword>
<reference evidence="2 3" key="1">
    <citation type="submission" date="2019-11" db="EMBL/GenBank/DDBJ databases">
        <title>Draft genome sequences of five Paenibacillus species of dairy origin.</title>
        <authorList>
            <person name="Olajide A.M."/>
            <person name="Chen S."/>
            <person name="Lapointe G."/>
        </authorList>
    </citation>
    <scope>NUCLEOTIDE SEQUENCE [LARGE SCALE GENOMIC DNA]</scope>
    <source>
        <strain evidence="2 3">3CT49</strain>
    </source>
</reference>
<keyword evidence="1" id="KW-0812">Transmembrane</keyword>
<evidence type="ECO:0000256" key="1">
    <source>
        <dbReference type="SAM" id="Phobius"/>
    </source>
</evidence>
<gene>
    <name evidence="2" type="ORF">GNQ08_07945</name>
</gene>
<dbReference type="Proteomes" id="UP000442469">
    <property type="component" value="Unassembled WGS sequence"/>
</dbReference>
<dbReference type="EMBL" id="WNZZ01000004">
    <property type="protein sequence ID" value="MUG22345.1"/>
    <property type="molecule type" value="Genomic_DNA"/>
</dbReference>
<evidence type="ECO:0000313" key="3">
    <source>
        <dbReference type="Proteomes" id="UP000442469"/>
    </source>
</evidence>
<comment type="caution">
    <text evidence="2">The sequence shown here is derived from an EMBL/GenBank/DDBJ whole genome shotgun (WGS) entry which is preliminary data.</text>
</comment>